<evidence type="ECO:0000256" key="9">
    <source>
        <dbReference type="PROSITE-ProRule" id="PRU10141"/>
    </source>
</evidence>
<dbReference type="InterPro" id="IPR017441">
    <property type="entry name" value="Protein_kinase_ATP_BS"/>
</dbReference>
<proteinExistence type="predicted"/>
<evidence type="ECO:0000256" key="1">
    <source>
        <dbReference type="ARBA" id="ARBA00012513"/>
    </source>
</evidence>
<evidence type="ECO:0000313" key="11">
    <source>
        <dbReference type="EMBL" id="PTD06597.1"/>
    </source>
</evidence>
<keyword evidence="5" id="KW-0418">Kinase</keyword>
<evidence type="ECO:0000256" key="3">
    <source>
        <dbReference type="ARBA" id="ARBA00022679"/>
    </source>
</evidence>
<dbReference type="InterPro" id="IPR000719">
    <property type="entry name" value="Prot_kinase_dom"/>
</dbReference>
<evidence type="ECO:0000313" key="12">
    <source>
        <dbReference type="Proteomes" id="UP000241587"/>
    </source>
</evidence>
<feature type="domain" description="Protein kinase" evidence="10">
    <location>
        <begin position="58"/>
        <end position="375"/>
    </location>
</feature>
<keyword evidence="12" id="KW-1185">Reference proteome</keyword>
<dbReference type="GO" id="GO:0005737">
    <property type="term" value="C:cytoplasm"/>
    <property type="evidence" value="ECO:0007669"/>
    <property type="project" value="TreeGrafter"/>
</dbReference>
<dbReference type="AlphaFoldDB" id="A0A2T4GSR1"/>
<dbReference type="GO" id="GO:0004674">
    <property type="term" value="F:protein serine/threonine kinase activity"/>
    <property type="evidence" value="ECO:0007669"/>
    <property type="project" value="UniProtKB-KW"/>
</dbReference>
<keyword evidence="4 9" id="KW-0547">Nucleotide-binding</keyword>
<dbReference type="GO" id="GO:0005524">
    <property type="term" value="F:ATP binding"/>
    <property type="evidence" value="ECO:0007669"/>
    <property type="project" value="UniProtKB-UniRule"/>
</dbReference>
<dbReference type="SMART" id="SM00220">
    <property type="entry name" value="S_TKc"/>
    <property type="match status" value="1"/>
</dbReference>
<dbReference type="Pfam" id="PF00069">
    <property type="entry name" value="Pkinase"/>
    <property type="match status" value="1"/>
</dbReference>
<feature type="binding site" evidence="9">
    <location>
        <position position="87"/>
    </location>
    <ligand>
        <name>ATP</name>
        <dbReference type="ChEBI" id="CHEBI:30616"/>
    </ligand>
</feature>
<evidence type="ECO:0000259" key="10">
    <source>
        <dbReference type="PROSITE" id="PS50011"/>
    </source>
</evidence>
<keyword evidence="3" id="KW-0808">Transferase</keyword>
<dbReference type="PROSITE" id="PS50011">
    <property type="entry name" value="PROTEIN_KINASE_DOM"/>
    <property type="match status" value="1"/>
</dbReference>
<evidence type="ECO:0000256" key="7">
    <source>
        <dbReference type="ARBA" id="ARBA00047899"/>
    </source>
</evidence>
<protein>
    <recommendedName>
        <fullName evidence="1">non-specific serine/threonine protein kinase</fullName>
        <ecNumber evidence="1">2.7.11.1</ecNumber>
    </recommendedName>
</protein>
<gene>
    <name evidence="11" type="ORF">FCULG_00005575</name>
</gene>
<sequence length="382" mass="43664">MLRLNHSKAAVVRQPRDFPSTGFERIDSSQLVEEERLPFYRRHDYYPMCIGQLIHGRYQVVAKLGYGTTSTVWLSRDLRDGKFWVLKVHVNTLKHNQEMVVYKHLSGVNLHHGGRQHVRQFQHTFTLNGLHGDHDVFVMPPLGMSLRTFQDLQKDKVFQCTLVTAALDQVLLGLNYLHNVNVIHTDMHSDNLLIALTSDMVLSTVEDNELHRPSARKYVDDTVIHVSQYMLGGAGNLTICDLGQARIGEVHRGNAMPVPYRAPEAWDLLYQEGIFRIYDQSEELNDAHHLAAMTALLGPPPDVFLRRSDKTSKYWNEKGQWHGPVPFPSDRKIKSLKTNLSGEDRDSFLDFLAGVLTWLPGDRLSTFDAYFHPLLRGESTTE</sequence>
<dbReference type="PANTHER" id="PTHR47634">
    <property type="entry name" value="PROTEIN KINASE DOMAIN-CONTAINING PROTEIN-RELATED"/>
    <property type="match status" value="1"/>
</dbReference>
<organism evidence="11 12">
    <name type="scientific">Fusarium culmorum</name>
    <dbReference type="NCBI Taxonomy" id="5516"/>
    <lineage>
        <taxon>Eukaryota</taxon>
        <taxon>Fungi</taxon>
        <taxon>Dikarya</taxon>
        <taxon>Ascomycota</taxon>
        <taxon>Pezizomycotina</taxon>
        <taxon>Sordariomycetes</taxon>
        <taxon>Hypocreomycetidae</taxon>
        <taxon>Hypocreales</taxon>
        <taxon>Nectriaceae</taxon>
        <taxon>Fusarium</taxon>
    </lineage>
</organism>
<dbReference type="PANTHER" id="PTHR47634:SF9">
    <property type="entry name" value="PROTEIN KINASE DOMAIN-CONTAINING PROTEIN-RELATED"/>
    <property type="match status" value="1"/>
</dbReference>
<evidence type="ECO:0000256" key="8">
    <source>
        <dbReference type="ARBA" id="ARBA00048679"/>
    </source>
</evidence>
<keyword evidence="2" id="KW-0723">Serine/threonine-protein kinase</keyword>
<dbReference type="InterPro" id="IPR051334">
    <property type="entry name" value="SRPK"/>
</dbReference>
<evidence type="ECO:0000256" key="4">
    <source>
        <dbReference type="ARBA" id="ARBA00022741"/>
    </source>
</evidence>
<dbReference type="PROSITE" id="PS00107">
    <property type="entry name" value="PROTEIN_KINASE_ATP"/>
    <property type="match status" value="1"/>
</dbReference>
<comment type="catalytic activity">
    <reaction evidence="8">
        <text>L-seryl-[protein] + ATP = O-phospho-L-seryl-[protein] + ADP + H(+)</text>
        <dbReference type="Rhea" id="RHEA:17989"/>
        <dbReference type="Rhea" id="RHEA-COMP:9863"/>
        <dbReference type="Rhea" id="RHEA-COMP:11604"/>
        <dbReference type="ChEBI" id="CHEBI:15378"/>
        <dbReference type="ChEBI" id="CHEBI:29999"/>
        <dbReference type="ChEBI" id="CHEBI:30616"/>
        <dbReference type="ChEBI" id="CHEBI:83421"/>
        <dbReference type="ChEBI" id="CHEBI:456216"/>
        <dbReference type="EC" id="2.7.11.1"/>
    </reaction>
</comment>
<dbReference type="EC" id="2.7.11.1" evidence="1"/>
<dbReference type="GO" id="GO:0005634">
    <property type="term" value="C:nucleus"/>
    <property type="evidence" value="ECO:0007669"/>
    <property type="project" value="TreeGrafter"/>
</dbReference>
<name>A0A2T4GSR1_FUSCU</name>
<evidence type="ECO:0000256" key="2">
    <source>
        <dbReference type="ARBA" id="ARBA00022527"/>
    </source>
</evidence>
<dbReference type="GO" id="GO:0050684">
    <property type="term" value="P:regulation of mRNA processing"/>
    <property type="evidence" value="ECO:0007669"/>
    <property type="project" value="TreeGrafter"/>
</dbReference>
<dbReference type="OMA" id="ARISEDW"/>
<comment type="caution">
    <text evidence="11">The sequence shown here is derived from an EMBL/GenBank/DDBJ whole genome shotgun (WGS) entry which is preliminary data.</text>
</comment>
<dbReference type="GO" id="GO:0000245">
    <property type="term" value="P:spliceosomal complex assembly"/>
    <property type="evidence" value="ECO:0007669"/>
    <property type="project" value="TreeGrafter"/>
</dbReference>
<dbReference type="Proteomes" id="UP000241587">
    <property type="component" value="Unassembled WGS sequence"/>
</dbReference>
<dbReference type="SUPFAM" id="SSF56112">
    <property type="entry name" value="Protein kinase-like (PK-like)"/>
    <property type="match status" value="1"/>
</dbReference>
<dbReference type="EMBL" id="PVEM01000006">
    <property type="protein sequence ID" value="PTD06597.1"/>
    <property type="molecule type" value="Genomic_DNA"/>
</dbReference>
<dbReference type="OrthoDB" id="5979581at2759"/>
<accession>A0A2T4GSR1</accession>
<dbReference type="Gene3D" id="3.30.200.20">
    <property type="entry name" value="Phosphorylase Kinase, domain 1"/>
    <property type="match status" value="1"/>
</dbReference>
<reference evidence="11 12" key="1">
    <citation type="submission" date="2018-02" db="EMBL/GenBank/DDBJ databases">
        <title>Fusarium culmorum secondary metabolites in fungal-bacterial-plant interactions.</title>
        <authorList>
            <person name="Schmidt R."/>
        </authorList>
    </citation>
    <scope>NUCLEOTIDE SEQUENCE [LARGE SCALE GENOMIC DNA]</scope>
    <source>
        <strain evidence="11 12">PV</strain>
    </source>
</reference>
<evidence type="ECO:0000256" key="5">
    <source>
        <dbReference type="ARBA" id="ARBA00022777"/>
    </source>
</evidence>
<dbReference type="Gene3D" id="1.10.510.10">
    <property type="entry name" value="Transferase(Phosphotransferase) domain 1"/>
    <property type="match status" value="1"/>
</dbReference>
<comment type="catalytic activity">
    <reaction evidence="7">
        <text>L-threonyl-[protein] + ATP = O-phospho-L-threonyl-[protein] + ADP + H(+)</text>
        <dbReference type="Rhea" id="RHEA:46608"/>
        <dbReference type="Rhea" id="RHEA-COMP:11060"/>
        <dbReference type="Rhea" id="RHEA-COMP:11605"/>
        <dbReference type="ChEBI" id="CHEBI:15378"/>
        <dbReference type="ChEBI" id="CHEBI:30013"/>
        <dbReference type="ChEBI" id="CHEBI:30616"/>
        <dbReference type="ChEBI" id="CHEBI:61977"/>
        <dbReference type="ChEBI" id="CHEBI:456216"/>
        <dbReference type="EC" id="2.7.11.1"/>
    </reaction>
</comment>
<evidence type="ECO:0000256" key="6">
    <source>
        <dbReference type="ARBA" id="ARBA00022840"/>
    </source>
</evidence>
<keyword evidence="6 9" id="KW-0067">ATP-binding</keyword>
<dbReference type="InterPro" id="IPR011009">
    <property type="entry name" value="Kinase-like_dom_sf"/>
</dbReference>